<evidence type="ECO:0000256" key="7">
    <source>
        <dbReference type="SAM" id="MobiDB-lite"/>
    </source>
</evidence>
<dbReference type="SUPFAM" id="SSF57959">
    <property type="entry name" value="Leucine zipper domain"/>
    <property type="match status" value="1"/>
</dbReference>
<dbReference type="EMBL" id="JBJUIK010000010">
    <property type="protein sequence ID" value="KAL3515282.1"/>
    <property type="molecule type" value="Genomic_DNA"/>
</dbReference>
<name>A0ABD2ZB02_9GENT</name>
<sequence>MGSCLNFDNMGNMAQPEGGSVGRPGGNFPLARQSSIYSMTFGELQTFGSLGKDFGSMNMEDLLKNIWTAEETQVNNTTVGGNGTAQGGNLQRQGSLTLPRTLSQRTVDEVWKDLLKDNAGVKDGSGGGASNFVPRDPTLGEMTLEQFLVRAGVVREDAQPTGKTSNGVFYGGLVQPNGNNNGVTIGFQQPARDQGILGNQMGKNDNAFSNPSNLLQNGNGVRSSQQQQHHQQPQPQPQLQPLFPKQATVAFASPFRLGNNVQQIGNNAQLASPGVKASVVGMPNVSVNSAVAQGGVTPTGVMGIAGLRGVTTTVAGGSPGNQLHSDVLSKSSLDSSSLSPSPYAFNEGGRGRRSSSSLEKQVERRRKRMIKNRESAARSRARKQAYTLELEAEVAKLKEINQELQRKQVELTEMQQNQMLETMKMPCGGKRRCLRRTLTGPW</sequence>
<feature type="region of interest" description="Disordered" evidence="7">
    <location>
        <begin position="194"/>
        <end position="240"/>
    </location>
</feature>
<dbReference type="InterPro" id="IPR004827">
    <property type="entry name" value="bZIP"/>
</dbReference>
<dbReference type="PROSITE" id="PS50217">
    <property type="entry name" value="BZIP"/>
    <property type="match status" value="1"/>
</dbReference>
<dbReference type="GO" id="GO:0046983">
    <property type="term" value="F:protein dimerization activity"/>
    <property type="evidence" value="ECO:0007669"/>
    <property type="project" value="UniProtKB-ARBA"/>
</dbReference>
<gene>
    <name evidence="9" type="ORF">ACH5RR_022184</name>
</gene>
<keyword evidence="2" id="KW-0805">Transcription regulation</keyword>
<feature type="region of interest" description="Disordered" evidence="7">
    <location>
        <begin position="76"/>
        <end position="101"/>
    </location>
</feature>
<feature type="compositionally biased region" description="Polar residues" evidence="7">
    <location>
        <begin position="201"/>
        <end position="224"/>
    </location>
</feature>
<feature type="region of interest" description="Disordered" evidence="7">
    <location>
        <begin position="316"/>
        <end position="379"/>
    </location>
</feature>
<dbReference type="Pfam" id="PF00170">
    <property type="entry name" value="bZIP_1"/>
    <property type="match status" value="1"/>
</dbReference>
<comment type="subcellular location">
    <subcellularLocation>
        <location evidence="1">Nucleus</location>
    </subcellularLocation>
</comment>
<dbReference type="PROSITE" id="PS00036">
    <property type="entry name" value="BZIP_BASIC"/>
    <property type="match status" value="1"/>
</dbReference>
<evidence type="ECO:0000256" key="6">
    <source>
        <dbReference type="SAM" id="Coils"/>
    </source>
</evidence>
<feature type="coiled-coil region" evidence="6">
    <location>
        <begin position="383"/>
        <end position="417"/>
    </location>
</feature>
<evidence type="ECO:0000256" key="1">
    <source>
        <dbReference type="ARBA" id="ARBA00004123"/>
    </source>
</evidence>
<reference evidence="9 10" key="1">
    <citation type="submission" date="2024-11" db="EMBL/GenBank/DDBJ databases">
        <title>A near-complete genome assembly of Cinchona calisaya.</title>
        <authorList>
            <person name="Lian D.C."/>
            <person name="Zhao X.W."/>
            <person name="Wei L."/>
        </authorList>
    </citation>
    <scope>NUCLEOTIDE SEQUENCE [LARGE SCALE GENOMIC DNA]</scope>
    <source>
        <tissue evidence="9">Nenye</tissue>
    </source>
</reference>
<dbReference type="CDD" id="cd14707">
    <property type="entry name" value="bZIP_plant_BZIP46"/>
    <property type="match status" value="1"/>
</dbReference>
<dbReference type="PANTHER" id="PTHR22952">
    <property type="entry name" value="CAMP-RESPONSE ELEMENT BINDING PROTEIN-RELATED"/>
    <property type="match status" value="1"/>
</dbReference>
<dbReference type="InterPro" id="IPR046347">
    <property type="entry name" value="bZIP_sf"/>
</dbReference>
<organism evidence="9 10">
    <name type="scientific">Cinchona calisaya</name>
    <dbReference type="NCBI Taxonomy" id="153742"/>
    <lineage>
        <taxon>Eukaryota</taxon>
        <taxon>Viridiplantae</taxon>
        <taxon>Streptophyta</taxon>
        <taxon>Embryophyta</taxon>
        <taxon>Tracheophyta</taxon>
        <taxon>Spermatophyta</taxon>
        <taxon>Magnoliopsida</taxon>
        <taxon>eudicotyledons</taxon>
        <taxon>Gunneridae</taxon>
        <taxon>Pentapetalae</taxon>
        <taxon>asterids</taxon>
        <taxon>lamiids</taxon>
        <taxon>Gentianales</taxon>
        <taxon>Rubiaceae</taxon>
        <taxon>Cinchonoideae</taxon>
        <taxon>Cinchoneae</taxon>
        <taxon>Cinchona</taxon>
    </lineage>
</organism>
<evidence type="ECO:0000313" key="9">
    <source>
        <dbReference type="EMBL" id="KAL3515282.1"/>
    </source>
</evidence>
<feature type="compositionally biased region" description="Low complexity" evidence="7">
    <location>
        <begin position="225"/>
        <end position="240"/>
    </location>
</feature>
<dbReference type="Proteomes" id="UP001630127">
    <property type="component" value="Unassembled WGS sequence"/>
</dbReference>
<dbReference type="InterPro" id="IPR043452">
    <property type="entry name" value="BZIP46-like"/>
</dbReference>
<evidence type="ECO:0000256" key="4">
    <source>
        <dbReference type="ARBA" id="ARBA00023163"/>
    </source>
</evidence>
<evidence type="ECO:0000313" key="10">
    <source>
        <dbReference type="Proteomes" id="UP001630127"/>
    </source>
</evidence>
<evidence type="ECO:0000256" key="5">
    <source>
        <dbReference type="ARBA" id="ARBA00023242"/>
    </source>
</evidence>
<keyword evidence="3" id="KW-0238">DNA-binding</keyword>
<evidence type="ECO:0000259" key="8">
    <source>
        <dbReference type="PROSITE" id="PS50217"/>
    </source>
</evidence>
<keyword evidence="5" id="KW-0539">Nucleus</keyword>
<dbReference type="Gene3D" id="1.20.5.170">
    <property type="match status" value="1"/>
</dbReference>
<evidence type="ECO:0000256" key="2">
    <source>
        <dbReference type="ARBA" id="ARBA00023015"/>
    </source>
</evidence>
<comment type="caution">
    <text evidence="9">The sequence shown here is derived from an EMBL/GenBank/DDBJ whole genome shotgun (WGS) entry which is preliminary data.</text>
</comment>
<dbReference type="FunFam" id="1.20.5.170:FF:000020">
    <property type="entry name" value="BZIP transcription factor"/>
    <property type="match status" value="1"/>
</dbReference>
<feature type="compositionally biased region" description="Polar residues" evidence="7">
    <location>
        <begin position="87"/>
        <end position="101"/>
    </location>
</feature>
<proteinExistence type="predicted"/>
<dbReference type="PANTHER" id="PTHR22952:SF463">
    <property type="entry name" value="ABSCISIC ACID-INSENSITIVE 5-LIKE PROTEIN 7"/>
    <property type="match status" value="1"/>
</dbReference>
<dbReference type="GO" id="GO:0003677">
    <property type="term" value="F:DNA binding"/>
    <property type="evidence" value="ECO:0007669"/>
    <property type="project" value="UniProtKB-KW"/>
</dbReference>
<evidence type="ECO:0000256" key="3">
    <source>
        <dbReference type="ARBA" id="ARBA00023125"/>
    </source>
</evidence>
<accession>A0ABD2ZB02</accession>
<keyword evidence="4" id="KW-0804">Transcription</keyword>
<dbReference type="SMART" id="SM00338">
    <property type="entry name" value="BRLZ"/>
    <property type="match status" value="1"/>
</dbReference>
<dbReference type="AlphaFoldDB" id="A0ABD2ZB02"/>
<feature type="domain" description="BZIP" evidence="8">
    <location>
        <begin position="362"/>
        <end position="413"/>
    </location>
</feature>
<feature type="compositionally biased region" description="Low complexity" evidence="7">
    <location>
        <begin position="325"/>
        <end position="342"/>
    </location>
</feature>
<keyword evidence="10" id="KW-1185">Reference proteome</keyword>
<keyword evidence="6" id="KW-0175">Coiled coil</keyword>
<dbReference type="GO" id="GO:0005634">
    <property type="term" value="C:nucleus"/>
    <property type="evidence" value="ECO:0007669"/>
    <property type="project" value="UniProtKB-SubCell"/>
</dbReference>
<protein>
    <recommendedName>
        <fullName evidence="8">BZIP domain-containing protein</fullName>
    </recommendedName>
</protein>